<dbReference type="AlphaFoldDB" id="A0A068V7S2"/>
<keyword evidence="2" id="KW-1185">Reference proteome</keyword>
<dbReference type="InParanoid" id="A0A068V7S2"/>
<accession>A0A068V7S2</accession>
<dbReference type="Proteomes" id="UP000295252">
    <property type="component" value="Chromosome V"/>
</dbReference>
<protein>
    <submittedName>
        <fullName evidence="1">Uncharacterized protein</fullName>
    </submittedName>
</protein>
<gene>
    <name evidence="1" type="ORF">GSCOC_T00019343001</name>
</gene>
<evidence type="ECO:0000313" key="2">
    <source>
        <dbReference type="Proteomes" id="UP000295252"/>
    </source>
</evidence>
<dbReference type="Gramene" id="CDP16820">
    <property type="protein sequence ID" value="CDP16820"/>
    <property type="gene ID" value="GSCOC_T00019343001"/>
</dbReference>
<reference evidence="2" key="1">
    <citation type="journal article" date="2014" name="Science">
        <title>The coffee genome provides insight into the convergent evolution of caffeine biosynthesis.</title>
        <authorList>
            <person name="Denoeud F."/>
            <person name="Carretero-Paulet L."/>
            <person name="Dereeper A."/>
            <person name="Droc G."/>
            <person name="Guyot R."/>
            <person name="Pietrella M."/>
            <person name="Zheng C."/>
            <person name="Alberti A."/>
            <person name="Anthony F."/>
            <person name="Aprea G."/>
            <person name="Aury J.M."/>
            <person name="Bento P."/>
            <person name="Bernard M."/>
            <person name="Bocs S."/>
            <person name="Campa C."/>
            <person name="Cenci A."/>
            <person name="Combes M.C."/>
            <person name="Crouzillat D."/>
            <person name="Da Silva C."/>
            <person name="Daddiego L."/>
            <person name="De Bellis F."/>
            <person name="Dussert S."/>
            <person name="Garsmeur O."/>
            <person name="Gayraud T."/>
            <person name="Guignon V."/>
            <person name="Jahn K."/>
            <person name="Jamilloux V."/>
            <person name="Joet T."/>
            <person name="Labadie K."/>
            <person name="Lan T."/>
            <person name="Leclercq J."/>
            <person name="Lepelley M."/>
            <person name="Leroy T."/>
            <person name="Li L.T."/>
            <person name="Librado P."/>
            <person name="Lopez L."/>
            <person name="Munoz A."/>
            <person name="Noel B."/>
            <person name="Pallavicini A."/>
            <person name="Perrotta G."/>
            <person name="Poncet V."/>
            <person name="Pot D."/>
            <person name="Priyono X."/>
            <person name="Rigoreau M."/>
            <person name="Rouard M."/>
            <person name="Rozas J."/>
            <person name="Tranchant-Dubreuil C."/>
            <person name="VanBuren R."/>
            <person name="Zhang Q."/>
            <person name="Andrade A.C."/>
            <person name="Argout X."/>
            <person name="Bertrand B."/>
            <person name="de Kochko A."/>
            <person name="Graziosi G."/>
            <person name="Henry R.J."/>
            <person name="Jayarama X."/>
            <person name="Ming R."/>
            <person name="Nagai C."/>
            <person name="Rounsley S."/>
            <person name="Sankoff D."/>
            <person name="Giuliano G."/>
            <person name="Albert V.A."/>
            <person name="Wincker P."/>
            <person name="Lashermes P."/>
        </authorList>
    </citation>
    <scope>NUCLEOTIDE SEQUENCE [LARGE SCALE GENOMIC DNA]</scope>
    <source>
        <strain evidence="2">cv. DH200-94</strain>
    </source>
</reference>
<dbReference type="EMBL" id="HG739221">
    <property type="protein sequence ID" value="CDP16820.1"/>
    <property type="molecule type" value="Genomic_DNA"/>
</dbReference>
<dbReference type="STRING" id="49390.A0A068V7S2"/>
<evidence type="ECO:0000313" key="1">
    <source>
        <dbReference type="EMBL" id="CDP16820.1"/>
    </source>
</evidence>
<organism evidence="1 2">
    <name type="scientific">Coffea canephora</name>
    <name type="common">Robusta coffee</name>
    <dbReference type="NCBI Taxonomy" id="49390"/>
    <lineage>
        <taxon>Eukaryota</taxon>
        <taxon>Viridiplantae</taxon>
        <taxon>Streptophyta</taxon>
        <taxon>Embryophyta</taxon>
        <taxon>Tracheophyta</taxon>
        <taxon>Spermatophyta</taxon>
        <taxon>Magnoliopsida</taxon>
        <taxon>eudicotyledons</taxon>
        <taxon>Gunneridae</taxon>
        <taxon>Pentapetalae</taxon>
        <taxon>asterids</taxon>
        <taxon>lamiids</taxon>
        <taxon>Gentianales</taxon>
        <taxon>Rubiaceae</taxon>
        <taxon>Ixoroideae</taxon>
        <taxon>Gardenieae complex</taxon>
        <taxon>Bertiereae - Coffeeae clade</taxon>
        <taxon>Coffeeae</taxon>
        <taxon>Coffea</taxon>
    </lineage>
</organism>
<name>A0A068V7S2_COFCA</name>
<sequence>MLVQFHESGVSYETELIRCPYYGHNFCFLYIRSTVGVPILVNNLKRIPCPSYNLFSKITTPSCTFDWSFYYLEQSWNGLQMAANEEKSGPFYQVYCSINLILTGGLDQPIRRPYVELNWRFWAL</sequence>
<proteinExistence type="predicted"/>
<dbReference type="PhylomeDB" id="A0A068V7S2"/>